<name>A0AC60P5T2_IXOPE</name>
<dbReference type="EMBL" id="JABSTQ010011178">
    <property type="protein sequence ID" value="KAG0414473.1"/>
    <property type="molecule type" value="Genomic_DNA"/>
</dbReference>
<gene>
    <name evidence="1" type="ORF">HPB47_008417</name>
</gene>
<evidence type="ECO:0000313" key="2">
    <source>
        <dbReference type="Proteomes" id="UP000805193"/>
    </source>
</evidence>
<organism evidence="1 2">
    <name type="scientific">Ixodes persulcatus</name>
    <name type="common">Taiga tick</name>
    <dbReference type="NCBI Taxonomy" id="34615"/>
    <lineage>
        <taxon>Eukaryota</taxon>
        <taxon>Metazoa</taxon>
        <taxon>Ecdysozoa</taxon>
        <taxon>Arthropoda</taxon>
        <taxon>Chelicerata</taxon>
        <taxon>Arachnida</taxon>
        <taxon>Acari</taxon>
        <taxon>Parasitiformes</taxon>
        <taxon>Ixodida</taxon>
        <taxon>Ixodoidea</taxon>
        <taxon>Ixodidae</taxon>
        <taxon>Ixodinae</taxon>
        <taxon>Ixodes</taxon>
    </lineage>
</organism>
<sequence>MISAGVSSLSPGKMEGDIASLDVMAAEGLVNPLDSFLPASVEDALPRTTLKRGDSAQSRDEKRASRAILNFEFGGKKPRLQCDMVLDSLYFRASATRSTSPKHLGPPGLVQLDLRASTRRDAGIDSAIGRTTAVRNLQVIGLLGNRA</sequence>
<protein>
    <submittedName>
        <fullName evidence="1">Uncharacterized protein</fullName>
    </submittedName>
</protein>
<comment type="caution">
    <text evidence="1">The sequence shown here is derived from an EMBL/GenBank/DDBJ whole genome shotgun (WGS) entry which is preliminary data.</text>
</comment>
<evidence type="ECO:0000313" key="1">
    <source>
        <dbReference type="EMBL" id="KAG0414473.1"/>
    </source>
</evidence>
<accession>A0AC60P5T2</accession>
<keyword evidence="2" id="KW-1185">Reference proteome</keyword>
<reference evidence="1 2" key="1">
    <citation type="journal article" date="2020" name="Cell">
        <title>Large-Scale Comparative Analyses of Tick Genomes Elucidate Their Genetic Diversity and Vector Capacities.</title>
        <authorList>
            <consortium name="Tick Genome and Microbiome Consortium (TIGMIC)"/>
            <person name="Jia N."/>
            <person name="Wang J."/>
            <person name="Shi W."/>
            <person name="Du L."/>
            <person name="Sun Y."/>
            <person name="Zhan W."/>
            <person name="Jiang J.F."/>
            <person name="Wang Q."/>
            <person name="Zhang B."/>
            <person name="Ji P."/>
            <person name="Bell-Sakyi L."/>
            <person name="Cui X.M."/>
            <person name="Yuan T.T."/>
            <person name="Jiang B.G."/>
            <person name="Yang W.F."/>
            <person name="Lam T.T."/>
            <person name="Chang Q.C."/>
            <person name="Ding S.J."/>
            <person name="Wang X.J."/>
            <person name="Zhu J.G."/>
            <person name="Ruan X.D."/>
            <person name="Zhao L."/>
            <person name="Wei J.T."/>
            <person name="Ye R.Z."/>
            <person name="Que T.C."/>
            <person name="Du C.H."/>
            <person name="Zhou Y.H."/>
            <person name="Cheng J.X."/>
            <person name="Dai P.F."/>
            <person name="Guo W.B."/>
            <person name="Han X.H."/>
            <person name="Huang E.J."/>
            <person name="Li L.F."/>
            <person name="Wei W."/>
            <person name="Gao Y.C."/>
            <person name="Liu J.Z."/>
            <person name="Shao H.Z."/>
            <person name="Wang X."/>
            <person name="Wang C.C."/>
            <person name="Yang T.C."/>
            <person name="Huo Q.B."/>
            <person name="Li W."/>
            <person name="Chen H.Y."/>
            <person name="Chen S.E."/>
            <person name="Zhou L.G."/>
            <person name="Ni X.B."/>
            <person name="Tian J.H."/>
            <person name="Sheng Y."/>
            <person name="Liu T."/>
            <person name="Pan Y.S."/>
            <person name="Xia L.Y."/>
            <person name="Li J."/>
            <person name="Zhao F."/>
            <person name="Cao W.C."/>
        </authorList>
    </citation>
    <scope>NUCLEOTIDE SEQUENCE [LARGE SCALE GENOMIC DNA]</scope>
    <source>
        <strain evidence="1">Iper-2018</strain>
    </source>
</reference>
<proteinExistence type="predicted"/>
<dbReference type="Proteomes" id="UP000805193">
    <property type="component" value="Unassembled WGS sequence"/>
</dbReference>